<dbReference type="PANTHER" id="PTHR24416:SF611">
    <property type="entry name" value="TYROSINE-PROTEIN KINASE TRANSMEMBRANE RECEPTOR ROR"/>
    <property type="match status" value="1"/>
</dbReference>
<dbReference type="PROSITE" id="PS50011">
    <property type="entry name" value="PROTEIN_KINASE_DOM"/>
    <property type="match status" value="1"/>
</dbReference>
<keyword evidence="8" id="KW-0829">Tyrosine-protein kinase</keyword>
<feature type="domain" description="EGF-like" evidence="14">
    <location>
        <begin position="247"/>
        <end position="279"/>
    </location>
</feature>
<feature type="domain" description="Protein kinase" evidence="13">
    <location>
        <begin position="1142"/>
        <end position="1405"/>
    </location>
</feature>
<dbReference type="GO" id="GO:0012505">
    <property type="term" value="C:endomembrane system"/>
    <property type="evidence" value="ECO:0007669"/>
    <property type="project" value="UniProtKB-SubCell"/>
</dbReference>
<evidence type="ECO:0000256" key="3">
    <source>
        <dbReference type="ARBA" id="ARBA00022679"/>
    </source>
</evidence>
<dbReference type="PRINTS" id="PR00109">
    <property type="entry name" value="TYRKINASE"/>
</dbReference>
<keyword evidence="9" id="KW-0325">Glycoprotein</keyword>
<evidence type="ECO:0000256" key="11">
    <source>
        <dbReference type="SAM" id="MobiDB-lite"/>
    </source>
</evidence>
<dbReference type="PROSITE" id="PS50853">
    <property type="entry name" value="FN3"/>
    <property type="match status" value="1"/>
</dbReference>
<protein>
    <recommendedName>
        <fullName evidence="18">Receptor protein-tyrosine kinase</fullName>
    </recommendedName>
</protein>
<sequence>MQKRKGDENMPNFHLAPLFEKRKRGGNRGCPRGTRGPYHPRQAAKSSSSSCFSADSDVPIRFSRKRPRQVSSDEGDVFSMNTSSRLSQSNRKQVSKDETHEICLIFAEEIAESFDTGKAVSILDSPGRTGNDRRGTWNNRDGTVAPPEPIQTPAELRQRIGCRRLVVMVRYIACFTFLVAWLFVVPTDAWQGHYETYLVRRERLNSYCICWYWWWGCSYFRHYWETYYTYEYRCSAGWFHNGDQNCNRPICSPDCANGGTCTSPNQCSCPSTSQGPYCRKLTCSYARPCYPGECLDDVSCRCSEGFSLNSTSNGCTNFIESEKRLQPQIVQSNVSIKNIRRFDNRINFMFVLEILDVNSSLVWSNQREFNNLKFEMKALFDGIDNLPNRPNYVHENKIGIVQNIITANVSKIPRRGSVRDSGSFKEYACQGVARNSPKEESATCVIDDDQFVTLIEHGDWLTVQFRSTSGGFQELRNTDRQSEPYATKYYNGLSVIKTVEFRFDFIAPIHCSEDDKRTCPTNDTILDIPDVYTKNPIRPRWLGWTDELSGVGEYYMEVFKLGPNRDERLVETTPLNPEFFATIPHTNGTIQYPEYRPSAPGMYSVLLEVRDFSNNSRIARRFVLYDATSSISLNNKTAKLYVSSAVEETGYTWQTPAATGNQVTVSVAWPNYFVNHVHEDGLFLGEIEHYPIQFKEIQDDGVLFSQKYVADVLDDNVEPRTRRAISNFHGIVKYEIFWGSTVDTREPTSGWEIIPLKESFTATRILADGDTLRVWIRATDIIGNTKADSTVVTIDGTPPILQTNHPGKDYGLKRNIADGPYNFSSKITFAASDSSSGVHKIGFKAIVKTQSGETKAMYSNFTAANMQEDLSSAFCKIVDRVCFLPDQTLYLDNCWLTVTKSDLDTATAMMEVTVYNQAMLYTSTMFDIGPINNLQGLEKYNGPQNLRVVNKTPTGFRIEWDLPSRESCYGRADIVIILSRKNSNGQEVLHTFYTPGTSMFFDILGLTPETEYTLGLNIQSQGGSAQKTDLAVTARTEKQESGGVSIGGIIGAVIGVLAVVAIVVFVMVILIRRGVIRPAERAREVGRRISRRVRQSRMFGGETHSNPSYSEQRAGSMAAEELYLYGGMDTYASKSVLSRKDIVFESVIKSGHFANIYKAKYQGKTVVAKTLKENYATNDEFLMKAKINFSSEKVGDHPNVLKYLGSVLDDTNMGPFILYEYCENGTLKEYLAQHKSNVTMEIQETLFRIGLDIAKGMEYLAGKGITHRRLAARNILMTFLNEVKIYGFGPQPEEEGDGDAESGKKERIPIKWMAPECMSSTKNADEKSDVWSFGVVLWEVFTLGESPYDNVRSRDLPDRLKKNVRLHKPEHCDDVWYGVMTKCWAFQSKKRPTFADIRTELDTMFVASPGDDYYYYKR</sequence>
<evidence type="ECO:0000256" key="10">
    <source>
        <dbReference type="PROSITE-ProRule" id="PRU00076"/>
    </source>
</evidence>
<evidence type="ECO:0000313" key="17">
    <source>
        <dbReference type="Proteomes" id="UP000828390"/>
    </source>
</evidence>
<reference evidence="16" key="2">
    <citation type="submission" date="2020-11" db="EMBL/GenBank/DDBJ databases">
        <authorList>
            <person name="McCartney M.A."/>
            <person name="Auch B."/>
            <person name="Kono T."/>
            <person name="Mallez S."/>
            <person name="Becker A."/>
            <person name="Gohl D.M."/>
            <person name="Silverstein K.A.T."/>
            <person name="Koren S."/>
            <person name="Bechman K.B."/>
            <person name="Herman A."/>
            <person name="Abrahante J.E."/>
            <person name="Garbe J."/>
        </authorList>
    </citation>
    <scope>NUCLEOTIDE SEQUENCE</scope>
    <source>
        <strain evidence="16">Duluth1</strain>
        <tissue evidence="16">Whole animal</tissue>
    </source>
</reference>
<comment type="caution">
    <text evidence="10">Lacks conserved residue(s) required for the propagation of feature annotation.</text>
</comment>
<dbReference type="InterPro" id="IPR000742">
    <property type="entry name" value="EGF"/>
</dbReference>
<feature type="disulfide bond" evidence="10">
    <location>
        <begin position="251"/>
        <end position="261"/>
    </location>
</feature>
<feature type="disulfide bond" evidence="10">
    <location>
        <begin position="269"/>
        <end position="278"/>
    </location>
</feature>
<evidence type="ECO:0000256" key="9">
    <source>
        <dbReference type="ARBA" id="ARBA00023180"/>
    </source>
</evidence>
<accession>A0A9D4C3W9</accession>
<keyword evidence="7 12" id="KW-0472">Membrane</keyword>
<dbReference type="PROSITE" id="PS50026">
    <property type="entry name" value="EGF_3"/>
    <property type="match status" value="1"/>
</dbReference>
<keyword evidence="10" id="KW-1015">Disulfide bond</keyword>
<dbReference type="SMART" id="SM00181">
    <property type="entry name" value="EGF"/>
    <property type="match status" value="2"/>
</dbReference>
<keyword evidence="5" id="KW-0418">Kinase</keyword>
<dbReference type="GO" id="GO:0005524">
    <property type="term" value="F:ATP binding"/>
    <property type="evidence" value="ECO:0007669"/>
    <property type="project" value="UniProtKB-KW"/>
</dbReference>
<keyword evidence="10" id="KW-0245">EGF-like domain</keyword>
<dbReference type="InterPro" id="IPR013783">
    <property type="entry name" value="Ig-like_fold"/>
</dbReference>
<evidence type="ECO:0000259" key="14">
    <source>
        <dbReference type="PROSITE" id="PS50026"/>
    </source>
</evidence>
<dbReference type="CDD" id="cd00192">
    <property type="entry name" value="PTKc"/>
    <property type="match status" value="1"/>
</dbReference>
<evidence type="ECO:0000256" key="4">
    <source>
        <dbReference type="ARBA" id="ARBA00022741"/>
    </source>
</evidence>
<evidence type="ECO:0000259" key="13">
    <source>
        <dbReference type="PROSITE" id="PS50011"/>
    </source>
</evidence>
<dbReference type="EMBL" id="JAIWYP010000013">
    <property type="protein sequence ID" value="KAH3716740.1"/>
    <property type="molecule type" value="Genomic_DNA"/>
</dbReference>
<dbReference type="SUPFAM" id="SSF49265">
    <property type="entry name" value="Fibronectin type III"/>
    <property type="match status" value="1"/>
</dbReference>
<feature type="transmembrane region" description="Helical" evidence="12">
    <location>
        <begin position="165"/>
        <end position="184"/>
    </location>
</feature>
<dbReference type="InterPro" id="IPR001245">
    <property type="entry name" value="Ser-Thr/Tyr_kinase_cat_dom"/>
</dbReference>
<comment type="subcellular location">
    <subcellularLocation>
        <location evidence="2">Endomembrane system</location>
    </subcellularLocation>
    <subcellularLocation>
        <location evidence="1">Membrane</location>
        <topology evidence="1">Single-pass membrane protein</topology>
    </subcellularLocation>
</comment>
<comment type="caution">
    <text evidence="16">The sequence shown here is derived from an EMBL/GenBank/DDBJ whole genome shotgun (WGS) entry which is preliminary data.</text>
</comment>
<reference evidence="16" key="1">
    <citation type="journal article" date="2019" name="bioRxiv">
        <title>The Genome of the Zebra Mussel, Dreissena polymorpha: A Resource for Invasive Species Research.</title>
        <authorList>
            <person name="McCartney M.A."/>
            <person name="Auch B."/>
            <person name="Kono T."/>
            <person name="Mallez S."/>
            <person name="Zhang Y."/>
            <person name="Obille A."/>
            <person name="Becker A."/>
            <person name="Abrahante J.E."/>
            <person name="Garbe J."/>
            <person name="Badalamenti J.P."/>
            <person name="Herman A."/>
            <person name="Mangelson H."/>
            <person name="Liachko I."/>
            <person name="Sullivan S."/>
            <person name="Sone E.D."/>
            <person name="Koren S."/>
            <person name="Silverstein K.A.T."/>
            <person name="Beckman K.B."/>
            <person name="Gohl D.M."/>
        </authorList>
    </citation>
    <scope>NUCLEOTIDE SEQUENCE</scope>
    <source>
        <strain evidence="16">Duluth1</strain>
        <tissue evidence="16">Whole animal</tissue>
    </source>
</reference>
<dbReference type="GO" id="GO:0005886">
    <property type="term" value="C:plasma membrane"/>
    <property type="evidence" value="ECO:0007669"/>
    <property type="project" value="TreeGrafter"/>
</dbReference>
<organism evidence="16 17">
    <name type="scientific">Dreissena polymorpha</name>
    <name type="common">Zebra mussel</name>
    <name type="synonym">Mytilus polymorpha</name>
    <dbReference type="NCBI Taxonomy" id="45954"/>
    <lineage>
        <taxon>Eukaryota</taxon>
        <taxon>Metazoa</taxon>
        <taxon>Spiralia</taxon>
        <taxon>Lophotrochozoa</taxon>
        <taxon>Mollusca</taxon>
        <taxon>Bivalvia</taxon>
        <taxon>Autobranchia</taxon>
        <taxon>Heteroconchia</taxon>
        <taxon>Euheterodonta</taxon>
        <taxon>Imparidentia</taxon>
        <taxon>Neoheterodontei</taxon>
        <taxon>Myida</taxon>
        <taxon>Dreissenoidea</taxon>
        <taxon>Dreissenidae</taxon>
        <taxon>Dreissena</taxon>
    </lineage>
</organism>
<evidence type="ECO:0000256" key="5">
    <source>
        <dbReference type="ARBA" id="ARBA00022777"/>
    </source>
</evidence>
<feature type="region of interest" description="Disordered" evidence="11">
    <location>
        <begin position="1"/>
        <end position="93"/>
    </location>
</feature>
<dbReference type="InterPro" id="IPR011009">
    <property type="entry name" value="Kinase-like_dom_sf"/>
</dbReference>
<dbReference type="PANTHER" id="PTHR24416">
    <property type="entry name" value="TYROSINE-PROTEIN KINASE RECEPTOR"/>
    <property type="match status" value="1"/>
</dbReference>
<evidence type="ECO:0000256" key="1">
    <source>
        <dbReference type="ARBA" id="ARBA00004167"/>
    </source>
</evidence>
<dbReference type="Proteomes" id="UP000828390">
    <property type="component" value="Unassembled WGS sequence"/>
</dbReference>
<dbReference type="SUPFAM" id="SSF56112">
    <property type="entry name" value="Protein kinase-like (PK-like)"/>
    <property type="match status" value="1"/>
</dbReference>
<evidence type="ECO:0000256" key="8">
    <source>
        <dbReference type="ARBA" id="ARBA00023137"/>
    </source>
</evidence>
<evidence type="ECO:0000259" key="15">
    <source>
        <dbReference type="PROSITE" id="PS50853"/>
    </source>
</evidence>
<dbReference type="GO" id="GO:0043235">
    <property type="term" value="C:receptor complex"/>
    <property type="evidence" value="ECO:0007669"/>
    <property type="project" value="TreeGrafter"/>
</dbReference>
<evidence type="ECO:0000256" key="6">
    <source>
        <dbReference type="ARBA" id="ARBA00022840"/>
    </source>
</evidence>
<keyword evidence="4" id="KW-0547">Nucleotide-binding</keyword>
<evidence type="ECO:0008006" key="18">
    <source>
        <dbReference type="Google" id="ProtNLM"/>
    </source>
</evidence>
<keyword evidence="12" id="KW-0812">Transmembrane</keyword>
<dbReference type="CDD" id="cd00063">
    <property type="entry name" value="FN3"/>
    <property type="match status" value="1"/>
</dbReference>
<name>A0A9D4C3W9_DREPO</name>
<dbReference type="InterPro" id="IPR000719">
    <property type="entry name" value="Prot_kinase_dom"/>
</dbReference>
<dbReference type="GO" id="GO:0007169">
    <property type="term" value="P:cell surface receptor protein tyrosine kinase signaling pathway"/>
    <property type="evidence" value="ECO:0007669"/>
    <property type="project" value="TreeGrafter"/>
</dbReference>
<dbReference type="InterPro" id="IPR003961">
    <property type="entry name" value="FN3_dom"/>
</dbReference>
<dbReference type="PROSITE" id="PS00022">
    <property type="entry name" value="EGF_1"/>
    <property type="match status" value="1"/>
</dbReference>
<proteinExistence type="predicted"/>
<dbReference type="InterPro" id="IPR050122">
    <property type="entry name" value="RTK"/>
</dbReference>
<keyword evidence="6" id="KW-0067">ATP-binding</keyword>
<dbReference type="GO" id="GO:0050793">
    <property type="term" value="P:regulation of developmental process"/>
    <property type="evidence" value="ECO:0007669"/>
    <property type="project" value="UniProtKB-ARBA"/>
</dbReference>
<dbReference type="Pfam" id="PF07714">
    <property type="entry name" value="PK_Tyr_Ser-Thr"/>
    <property type="match status" value="1"/>
</dbReference>
<feature type="compositionally biased region" description="Polar residues" evidence="11">
    <location>
        <begin position="79"/>
        <end position="92"/>
    </location>
</feature>
<evidence type="ECO:0000313" key="16">
    <source>
        <dbReference type="EMBL" id="KAH3716740.1"/>
    </source>
</evidence>
<dbReference type="Gene3D" id="2.60.40.10">
    <property type="entry name" value="Immunoglobulins"/>
    <property type="match status" value="1"/>
</dbReference>
<gene>
    <name evidence="16" type="ORF">DPMN_059469</name>
</gene>
<keyword evidence="17" id="KW-1185">Reference proteome</keyword>
<evidence type="ECO:0000256" key="12">
    <source>
        <dbReference type="SAM" id="Phobius"/>
    </source>
</evidence>
<feature type="domain" description="Fibronectin type-III" evidence="15">
    <location>
        <begin position="942"/>
        <end position="1039"/>
    </location>
</feature>
<dbReference type="GO" id="GO:0030182">
    <property type="term" value="P:neuron differentiation"/>
    <property type="evidence" value="ECO:0007669"/>
    <property type="project" value="UniProtKB-ARBA"/>
</dbReference>
<dbReference type="Gene3D" id="2.10.25.10">
    <property type="entry name" value="Laminin"/>
    <property type="match status" value="1"/>
</dbReference>
<keyword evidence="12" id="KW-1133">Transmembrane helix</keyword>
<feature type="compositionally biased region" description="Low complexity" evidence="11">
    <location>
        <begin position="43"/>
        <end position="56"/>
    </location>
</feature>
<dbReference type="GO" id="GO:0004714">
    <property type="term" value="F:transmembrane receptor protein tyrosine kinase activity"/>
    <property type="evidence" value="ECO:0007669"/>
    <property type="project" value="TreeGrafter"/>
</dbReference>
<evidence type="ECO:0000256" key="2">
    <source>
        <dbReference type="ARBA" id="ARBA00004308"/>
    </source>
</evidence>
<feature type="region of interest" description="Disordered" evidence="11">
    <location>
        <begin position="122"/>
        <end position="150"/>
    </location>
</feature>
<evidence type="ECO:0000256" key="7">
    <source>
        <dbReference type="ARBA" id="ARBA00023136"/>
    </source>
</evidence>
<keyword evidence="3" id="KW-0808">Transferase</keyword>
<dbReference type="Gene3D" id="1.10.510.10">
    <property type="entry name" value="Transferase(Phosphotransferase) domain 1"/>
    <property type="match status" value="1"/>
</dbReference>
<dbReference type="InterPro" id="IPR036116">
    <property type="entry name" value="FN3_sf"/>
</dbReference>
<dbReference type="FunFam" id="1.10.510.10:FF:001512">
    <property type="entry name" value="Receptor tyrosine-protein kinase erbB-2"/>
    <property type="match status" value="1"/>
</dbReference>
<dbReference type="GO" id="GO:0048468">
    <property type="term" value="P:cell development"/>
    <property type="evidence" value="ECO:0007669"/>
    <property type="project" value="UniProtKB-ARBA"/>
</dbReference>
<feature type="transmembrane region" description="Helical" evidence="12">
    <location>
        <begin position="1046"/>
        <end position="1071"/>
    </location>
</feature>